<dbReference type="InterPro" id="IPR000160">
    <property type="entry name" value="GGDEF_dom"/>
</dbReference>
<feature type="domain" description="GGDEF" evidence="1">
    <location>
        <begin position="263"/>
        <end position="429"/>
    </location>
</feature>
<sequence length="430" mass="45834">MAKPNILVLADEDASLALAQAGFAIAGDDMERRQTAAIVIDTRGDHGARAGDLVRSLKSALGPRAGLFMAWSDGSSDFETQAFDGVLDATATPHALSARLGSTLRIAVMADEAKLRFNTLARFGGSALPPVISAKTIPRILLFGQPGPDLLRFSAVLVELGAEHVAAFTSFTAFDYLHDSEFDAVVILAGDDRQLALSFCAAMRRNARMFHLPCLILGSPDFDNPDEAIELGATDYGVAGDNDVAACDRLLTYIDEKRSRDALNLAFAAARSPAAIEASTGLYSSAFFSDHLESLTRRAHETDRPLSVCVAQVAVKAHDDMLISDQAMERLIAQAGSMLARLVRTEDIAARLDGCTFGVAFPSSDMEAATIAATRIAAVLECTAFDVQTDHTGLNHDHPVQVSLSISYASLNLNETASDLLTRAIEGFKT</sequence>
<comment type="caution">
    <text evidence="2">The sequence shown here is derived from an EMBL/GenBank/DDBJ whole genome shotgun (WGS) entry which is preliminary data.</text>
</comment>
<organism evidence="2 3">
    <name type="scientific">Candidatus Phycosocius spiralis</name>
    <dbReference type="NCBI Taxonomy" id="2815099"/>
    <lineage>
        <taxon>Bacteria</taxon>
        <taxon>Pseudomonadati</taxon>
        <taxon>Pseudomonadota</taxon>
        <taxon>Alphaproteobacteria</taxon>
        <taxon>Caulobacterales</taxon>
        <taxon>Caulobacterales incertae sedis</taxon>
        <taxon>Candidatus Phycosocius</taxon>
    </lineage>
</organism>
<dbReference type="Gene3D" id="3.30.70.270">
    <property type="match status" value="1"/>
</dbReference>
<dbReference type="Proteomes" id="UP001161064">
    <property type="component" value="Unassembled WGS sequence"/>
</dbReference>
<evidence type="ECO:0000259" key="1">
    <source>
        <dbReference type="SMART" id="SM00267"/>
    </source>
</evidence>
<dbReference type="Pfam" id="PF00990">
    <property type="entry name" value="GGDEF"/>
    <property type="match status" value="1"/>
</dbReference>
<protein>
    <submittedName>
        <fullName evidence="2">GGDEF domain-containing protein</fullName>
    </submittedName>
</protein>
<evidence type="ECO:0000313" key="3">
    <source>
        <dbReference type="Proteomes" id="UP001161064"/>
    </source>
</evidence>
<keyword evidence="3" id="KW-1185">Reference proteome</keyword>
<reference evidence="2" key="1">
    <citation type="submission" date="2021-05" db="EMBL/GenBank/DDBJ databases">
        <authorList>
            <person name="Tanabe Y."/>
        </authorList>
    </citation>
    <scope>NUCLEOTIDE SEQUENCE</scope>
    <source>
        <strain evidence="2">BOTRYCO-1</strain>
    </source>
</reference>
<dbReference type="SUPFAM" id="SSF55073">
    <property type="entry name" value="Nucleotide cyclase"/>
    <property type="match status" value="1"/>
</dbReference>
<evidence type="ECO:0000313" key="2">
    <source>
        <dbReference type="EMBL" id="GIU67296.1"/>
    </source>
</evidence>
<gene>
    <name evidence="2" type="primary">popA</name>
    <name evidence="2" type="ORF">PsB1_1450</name>
</gene>
<dbReference type="SMART" id="SM00267">
    <property type="entry name" value="GGDEF"/>
    <property type="match status" value="1"/>
</dbReference>
<name>A0ABQ4PWE1_9PROT</name>
<dbReference type="InterPro" id="IPR043128">
    <property type="entry name" value="Rev_trsase/Diguanyl_cyclase"/>
</dbReference>
<accession>A0ABQ4PWE1</accession>
<reference evidence="2" key="2">
    <citation type="journal article" date="2023" name="ISME Commun">
        <title>Characterization of a bloom-associated alphaproteobacterial lineage, 'Candidatus Phycosocius': insights into freshwater algal-bacterial interactions.</title>
        <authorList>
            <person name="Tanabe Y."/>
            <person name="Yamaguchi H."/>
            <person name="Yoshida M."/>
            <person name="Kai A."/>
            <person name="Okazaki Y."/>
        </authorList>
    </citation>
    <scope>NUCLEOTIDE SEQUENCE</scope>
    <source>
        <strain evidence="2">BOTRYCO-1</strain>
    </source>
</reference>
<dbReference type="InterPro" id="IPR029787">
    <property type="entry name" value="Nucleotide_cyclase"/>
</dbReference>
<dbReference type="RefSeq" id="WP_284360140.1">
    <property type="nucleotide sequence ID" value="NZ_BPFZ01000008.1"/>
</dbReference>
<proteinExistence type="predicted"/>
<dbReference type="EMBL" id="BPFZ01000008">
    <property type="protein sequence ID" value="GIU67296.1"/>
    <property type="molecule type" value="Genomic_DNA"/>
</dbReference>